<reference evidence="1 4" key="2">
    <citation type="submission" date="2024-06" db="EMBL/GenBank/DDBJ databases">
        <title>Genomic Encyclopedia of Type Strains, Phase IV (KMG-IV): sequencing the most valuable type-strain genomes for metagenomic binning, comparative biology and taxonomic classification.</title>
        <authorList>
            <person name="Goeker M."/>
        </authorList>
    </citation>
    <scope>NUCLEOTIDE SEQUENCE [LARGE SCALE GENOMIC DNA]</scope>
    <source>
        <strain evidence="1 4">D-501</strain>
    </source>
</reference>
<dbReference type="EMBL" id="JBEPLS010000001">
    <property type="protein sequence ID" value="MET3602466.1"/>
    <property type="molecule type" value="Genomic_DNA"/>
</dbReference>
<dbReference type="EMBL" id="CP035708">
    <property type="protein sequence ID" value="QEN01151.1"/>
    <property type="molecule type" value="Genomic_DNA"/>
</dbReference>
<proteinExistence type="predicted"/>
<dbReference type="RefSeq" id="WP_149503854.1">
    <property type="nucleotide sequence ID" value="NZ_CP035708.1"/>
</dbReference>
<evidence type="ECO:0000313" key="3">
    <source>
        <dbReference type="Proteomes" id="UP000323522"/>
    </source>
</evidence>
<dbReference type="Pfam" id="PF05930">
    <property type="entry name" value="Phage_AlpA"/>
    <property type="match status" value="1"/>
</dbReference>
<evidence type="ECO:0000313" key="4">
    <source>
        <dbReference type="Proteomes" id="UP001549111"/>
    </source>
</evidence>
<keyword evidence="1" id="KW-0238">DNA-binding</keyword>
<accession>A0A5C1Q0Y0</accession>
<name>A0A5C1Q0Y0_9BURK</name>
<organism evidence="2 3">
    <name type="scientific">Sphaerotilus sulfidivorans</name>
    <dbReference type="NCBI Taxonomy" id="639200"/>
    <lineage>
        <taxon>Bacteria</taxon>
        <taxon>Pseudomonadati</taxon>
        <taxon>Pseudomonadota</taxon>
        <taxon>Betaproteobacteria</taxon>
        <taxon>Burkholderiales</taxon>
        <taxon>Sphaerotilaceae</taxon>
        <taxon>Sphaerotilus</taxon>
    </lineage>
</organism>
<dbReference type="Proteomes" id="UP001549111">
    <property type="component" value="Unassembled WGS sequence"/>
</dbReference>
<dbReference type="GO" id="GO:0003677">
    <property type="term" value="F:DNA binding"/>
    <property type="evidence" value="ECO:0007669"/>
    <property type="project" value="UniProtKB-KW"/>
</dbReference>
<dbReference type="AlphaFoldDB" id="A0A5C1Q0Y0"/>
<dbReference type="Proteomes" id="UP000323522">
    <property type="component" value="Chromosome"/>
</dbReference>
<evidence type="ECO:0000313" key="2">
    <source>
        <dbReference type="EMBL" id="QEN01151.1"/>
    </source>
</evidence>
<evidence type="ECO:0000313" key="1">
    <source>
        <dbReference type="EMBL" id="MET3602466.1"/>
    </source>
</evidence>
<dbReference type="KEGG" id="snn:EWH46_10460"/>
<gene>
    <name evidence="1" type="ORF">ABIC99_000242</name>
    <name evidence="2" type="ORF">EWH46_10460</name>
</gene>
<reference evidence="2 3" key="1">
    <citation type="submission" date="2019-02" db="EMBL/GenBank/DDBJ databases">
        <title>Complete Genome Sequence and Methylome Analysis of Sphaerotilus natans subsp. sulfidivorans D-507.</title>
        <authorList>
            <person name="Fomenkov A."/>
            <person name="Gridneva E."/>
            <person name="Smolyakov D."/>
            <person name="Dubinina G."/>
            <person name="Vincze T."/>
            <person name="Grabovich M."/>
            <person name="Roberts R.J."/>
        </authorList>
    </citation>
    <scope>NUCLEOTIDE SEQUENCE [LARGE SCALE GENOMIC DNA]</scope>
    <source>
        <strain evidence="2 3">D-507</strain>
    </source>
</reference>
<dbReference type="InterPro" id="IPR010260">
    <property type="entry name" value="AlpA"/>
</dbReference>
<dbReference type="Gene3D" id="1.10.238.160">
    <property type="match status" value="1"/>
</dbReference>
<sequence length="167" mass="17689">MSTAYTPGPWRCDRRSILSPAGLCLAEVFSGGADSLEQADMNGHLIASAPDLLAALRDLLADALHSGMEGRPAVLQARAALLIAGSGDHPGPRPSAPLSRQWLRLPDVCALTTAGKSWIFDRMKDKTDPFPAGIRLSSSRLTVWDAQQVSAWMARRTAAAATATAPD</sequence>
<keyword evidence="4" id="KW-1185">Reference proteome</keyword>
<protein>
    <submittedName>
        <fullName evidence="2">AlpA family phage regulatory protein</fullName>
    </submittedName>
    <submittedName>
        <fullName evidence="1">DNA-binding transcriptional regulator AlpA</fullName>
    </submittedName>
</protein>